<evidence type="ECO:0000256" key="2">
    <source>
        <dbReference type="ARBA" id="ARBA00013855"/>
    </source>
</evidence>
<keyword evidence="8" id="KW-1185">Reference proteome</keyword>
<name>A0A6G8AZU6_9LACO</name>
<dbReference type="Proteomes" id="UP000500741">
    <property type="component" value="Chromosome"/>
</dbReference>
<dbReference type="InterPro" id="IPR042177">
    <property type="entry name" value="Cell/Rod_1"/>
</dbReference>
<evidence type="ECO:0000256" key="4">
    <source>
        <dbReference type="ARBA" id="ARBA00032089"/>
    </source>
</evidence>
<organism evidence="7 8">
    <name type="scientific">Weissella coleopterorum</name>
    <dbReference type="NCBI Taxonomy" id="2714949"/>
    <lineage>
        <taxon>Bacteria</taxon>
        <taxon>Bacillati</taxon>
        <taxon>Bacillota</taxon>
        <taxon>Bacilli</taxon>
        <taxon>Lactobacillales</taxon>
        <taxon>Lactobacillaceae</taxon>
        <taxon>Weissella</taxon>
    </lineage>
</organism>
<gene>
    <name evidence="7" type="primary">mreC</name>
    <name evidence="7" type="ORF">G7084_03875</name>
</gene>
<dbReference type="InterPro" id="IPR055342">
    <property type="entry name" value="MreC_beta-barrel_core"/>
</dbReference>
<dbReference type="PANTHER" id="PTHR34138:SF1">
    <property type="entry name" value="CELL SHAPE-DETERMINING PROTEIN MREC"/>
    <property type="match status" value="1"/>
</dbReference>
<dbReference type="Gene3D" id="2.40.10.350">
    <property type="entry name" value="Rod shape-determining protein MreC, domain 2"/>
    <property type="match status" value="1"/>
</dbReference>
<evidence type="ECO:0000313" key="8">
    <source>
        <dbReference type="Proteomes" id="UP000500741"/>
    </source>
</evidence>
<evidence type="ECO:0000256" key="1">
    <source>
        <dbReference type="ARBA" id="ARBA00009369"/>
    </source>
</evidence>
<evidence type="ECO:0000256" key="5">
    <source>
        <dbReference type="PIRNR" id="PIRNR038471"/>
    </source>
</evidence>
<dbReference type="AlphaFoldDB" id="A0A6G8AZU6"/>
<comment type="function">
    <text evidence="5">Involved in formation and maintenance of cell shape.</text>
</comment>
<dbReference type="GO" id="GO:0008360">
    <property type="term" value="P:regulation of cell shape"/>
    <property type="evidence" value="ECO:0007669"/>
    <property type="project" value="UniProtKB-KW"/>
</dbReference>
<reference evidence="7 8" key="1">
    <citation type="submission" date="2020-03" db="EMBL/GenBank/DDBJ databases">
        <title>Weissella sp. nov., isolated from Cybister lewisianus.</title>
        <authorList>
            <person name="Hyun D.-W."/>
            <person name="Bae J.-W."/>
        </authorList>
    </citation>
    <scope>NUCLEOTIDE SEQUENCE [LARGE SCALE GENOMIC DNA]</scope>
    <source>
        <strain evidence="7 8">HDW19</strain>
    </source>
</reference>
<dbReference type="InterPro" id="IPR042175">
    <property type="entry name" value="Cell/Rod_MreC_2"/>
</dbReference>
<evidence type="ECO:0000313" key="7">
    <source>
        <dbReference type="EMBL" id="QIL50526.1"/>
    </source>
</evidence>
<proteinExistence type="inferred from homology"/>
<dbReference type="InterPro" id="IPR007221">
    <property type="entry name" value="MreC"/>
</dbReference>
<dbReference type="KEGG" id="wco:G7084_03875"/>
<evidence type="ECO:0000259" key="6">
    <source>
        <dbReference type="Pfam" id="PF04085"/>
    </source>
</evidence>
<dbReference type="PIRSF" id="PIRSF038471">
    <property type="entry name" value="MreC"/>
    <property type="match status" value="1"/>
</dbReference>
<dbReference type="GO" id="GO:0005886">
    <property type="term" value="C:plasma membrane"/>
    <property type="evidence" value="ECO:0007669"/>
    <property type="project" value="TreeGrafter"/>
</dbReference>
<comment type="similarity">
    <text evidence="1 5">Belongs to the MreC family.</text>
</comment>
<evidence type="ECO:0000256" key="3">
    <source>
        <dbReference type="ARBA" id="ARBA00022960"/>
    </source>
</evidence>
<dbReference type="Pfam" id="PF04085">
    <property type="entry name" value="MreC"/>
    <property type="match status" value="1"/>
</dbReference>
<dbReference type="RefSeq" id="WP_166010218.1">
    <property type="nucleotide sequence ID" value="NZ_CP049888.1"/>
</dbReference>
<accession>A0A6G8AZU6</accession>
<dbReference type="Gene3D" id="2.40.10.340">
    <property type="entry name" value="Rod shape-determining protein MreC, domain 1"/>
    <property type="match status" value="1"/>
</dbReference>
<sequence>MKKIFTARRLVIGVIVTILTLGVLTLSSYSLRSDKGPSMPNRMLNDITSWISNTVALPIGGVQHGFNSIDNLISTYQENQQMSAKVDELAQAKVQLQVMRSENKALKDQLKLTDTLTDYSLVNASVISRSPVNWQTQLIIDQGSNAGIKKNMPVMGSGGLVGRVSQVSNTSSKVELLSDNSQTANRFAIRIAAGDGQVVDGLITGFNQTKNKILMEYVTSDVEIKPGDKVTTSGLGGVTPAGLFVGTVSSVEANDYGLSKKIYIKPSMDFNNIPVVSVAIQK</sequence>
<dbReference type="EMBL" id="CP049888">
    <property type="protein sequence ID" value="QIL50526.1"/>
    <property type="molecule type" value="Genomic_DNA"/>
</dbReference>
<dbReference type="NCBIfam" id="TIGR00219">
    <property type="entry name" value="mreC"/>
    <property type="match status" value="1"/>
</dbReference>
<protein>
    <recommendedName>
        <fullName evidence="2 5">Cell shape-determining protein MreC</fullName>
    </recommendedName>
    <alternativeName>
        <fullName evidence="4 5">Cell shape protein MreC</fullName>
    </alternativeName>
</protein>
<feature type="domain" description="Rod shape-determining protein MreC beta-barrel core" evidence="6">
    <location>
        <begin position="126"/>
        <end position="278"/>
    </location>
</feature>
<dbReference type="PANTHER" id="PTHR34138">
    <property type="entry name" value="CELL SHAPE-DETERMINING PROTEIN MREC"/>
    <property type="match status" value="1"/>
</dbReference>
<keyword evidence="3 5" id="KW-0133">Cell shape</keyword>